<dbReference type="EMBL" id="AK357512">
    <property type="protein sequence ID" value="BAJ88726.1"/>
    <property type="molecule type" value="mRNA"/>
</dbReference>
<evidence type="ECO:0000313" key="2">
    <source>
        <dbReference type="EMBL" id="BAJ88726.1"/>
    </source>
</evidence>
<protein>
    <submittedName>
        <fullName evidence="2">Predicted protein</fullName>
    </submittedName>
</protein>
<evidence type="ECO:0000256" key="1">
    <source>
        <dbReference type="SAM" id="MobiDB-lite"/>
    </source>
</evidence>
<accession>F2D0V5</accession>
<feature type="region of interest" description="Disordered" evidence="1">
    <location>
        <begin position="1"/>
        <end position="55"/>
    </location>
</feature>
<reference evidence="2" key="1">
    <citation type="journal article" date="2011" name="Plant Physiol.">
        <title>Comprehensive sequence analysis of 24,783 barley full-length cDNAs derived from 12 clone libraries.</title>
        <authorList>
            <person name="Matsumoto T."/>
            <person name="Tanaka T."/>
            <person name="Sakai H."/>
            <person name="Amano N."/>
            <person name="Kanamori H."/>
            <person name="Kurita K."/>
            <person name="Kikuta A."/>
            <person name="Kamiya K."/>
            <person name="Yamamoto M."/>
            <person name="Ikawa H."/>
            <person name="Fujii N."/>
            <person name="Hori K."/>
            <person name="Itoh T."/>
            <person name="Sato K."/>
        </authorList>
    </citation>
    <scope>NUCLEOTIDE SEQUENCE</scope>
    <source>
        <tissue evidence="2">Leaf</tissue>
    </source>
</reference>
<dbReference type="AlphaFoldDB" id="F2D0V5"/>
<sequence>MQHLAAVASRGAIAFGGPSRPRSHPRVRGGVPDLLDSLAGPPASSDAACVDGQDPPLLYVVRRKDTGRKRDKVG</sequence>
<proteinExistence type="evidence at transcript level"/>
<organism evidence="2">
    <name type="scientific">Hordeum vulgare subsp. vulgare</name>
    <name type="common">Domesticated barley</name>
    <dbReference type="NCBI Taxonomy" id="112509"/>
    <lineage>
        <taxon>Eukaryota</taxon>
        <taxon>Viridiplantae</taxon>
        <taxon>Streptophyta</taxon>
        <taxon>Embryophyta</taxon>
        <taxon>Tracheophyta</taxon>
        <taxon>Spermatophyta</taxon>
        <taxon>Magnoliopsida</taxon>
        <taxon>Liliopsida</taxon>
        <taxon>Poales</taxon>
        <taxon>Poaceae</taxon>
        <taxon>BOP clade</taxon>
        <taxon>Pooideae</taxon>
        <taxon>Triticodae</taxon>
        <taxon>Triticeae</taxon>
        <taxon>Hordeinae</taxon>
        <taxon>Hordeum</taxon>
    </lineage>
</organism>
<name>F2D0V5_HORVV</name>